<keyword evidence="3" id="KW-1185">Reference proteome</keyword>
<comment type="caution">
    <text evidence="2">The sequence shown here is derived from an EMBL/GenBank/DDBJ whole genome shotgun (WGS) entry which is preliminary data.</text>
</comment>
<evidence type="ECO:0000256" key="1">
    <source>
        <dbReference type="SAM" id="MobiDB-lite"/>
    </source>
</evidence>
<evidence type="ECO:0008006" key="4">
    <source>
        <dbReference type="Google" id="ProtNLM"/>
    </source>
</evidence>
<reference evidence="2" key="1">
    <citation type="submission" date="2017-08" db="EMBL/GenBank/DDBJ databases">
        <authorList>
            <person name="Polle J.E."/>
            <person name="Barry K."/>
            <person name="Cushman J."/>
            <person name="Schmutz J."/>
            <person name="Tran D."/>
            <person name="Hathwaick L.T."/>
            <person name="Yim W.C."/>
            <person name="Jenkins J."/>
            <person name="Mckie-Krisberg Z.M."/>
            <person name="Prochnik S."/>
            <person name="Lindquist E."/>
            <person name="Dockter R.B."/>
            <person name="Adam C."/>
            <person name="Molina H."/>
            <person name="Bunkerborg J."/>
            <person name="Jin E."/>
            <person name="Buchheim M."/>
            <person name="Magnuson J."/>
        </authorList>
    </citation>
    <scope>NUCLEOTIDE SEQUENCE</scope>
    <source>
        <strain evidence="2">CCAP 19/18</strain>
    </source>
</reference>
<feature type="region of interest" description="Disordered" evidence="1">
    <location>
        <begin position="1"/>
        <end position="39"/>
    </location>
</feature>
<dbReference type="Proteomes" id="UP000815325">
    <property type="component" value="Unassembled WGS sequence"/>
</dbReference>
<accession>A0ABQ7GE82</accession>
<name>A0ABQ7GE82_DUNSA</name>
<proteinExistence type="predicted"/>
<organism evidence="2 3">
    <name type="scientific">Dunaliella salina</name>
    <name type="common">Green alga</name>
    <name type="synonym">Protococcus salinus</name>
    <dbReference type="NCBI Taxonomy" id="3046"/>
    <lineage>
        <taxon>Eukaryota</taxon>
        <taxon>Viridiplantae</taxon>
        <taxon>Chlorophyta</taxon>
        <taxon>core chlorophytes</taxon>
        <taxon>Chlorophyceae</taxon>
        <taxon>CS clade</taxon>
        <taxon>Chlamydomonadales</taxon>
        <taxon>Dunaliellaceae</taxon>
        <taxon>Dunaliella</taxon>
    </lineage>
</organism>
<feature type="compositionally biased region" description="Polar residues" evidence="1">
    <location>
        <begin position="1"/>
        <end position="10"/>
    </location>
</feature>
<sequence>MSASCVSHIQSADDHRAKEELAKQQGYEPPQAHPPEKSPFQVFDVDESESTGYEKMAKPTVEASAQSTIRVLKEAVNTMMHGVNNAGQPEIEQKLKEIKELEGKKRT</sequence>
<dbReference type="EMBL" id="MU069841">
    <property type="protein sequence ID" value="KAF5832913.1"/>
    <property type="molecule type" value="Genomic_DNA"/>
</dbReference>
<protein>
    <recommendedName>
        <fullName evidence="4">Encoded protein</fullName>
    </recommendedName>
</protein>
<evidence type="ECO:0000313" key="2">
    <source>
        <dbReference type="EMBL" id="KAF5832913.1"/>
    </source>
</evidence>
<gene>
    <name evidence="2" type="ORF">DUNSADRAFT_11025</name>
</gene>
<evidence type="ECO:0000313" key="3">
    <source>
        <dbReference type="Proteomes" id="UP000815325"/>
    </source>
</evidence>
<feature type="compositionally biased region" description="Basic and acidic residues" evidence="1">
    <location>
        <begin position="11"/>
        <end position="22"/>
    </location>
</feature>